<organism evidence="1 2">
    <name type="scientific">Rattus norvegicus</name>
    <name type="common">Rat</name>
    <dbReference type="NCBI Taxonomy" id="10116"/>
    <lineage>
        <taxon>Eukaryota</taxon>
        <taxon>Metazoa</taxon>
        <taxon>Chordata</taxon>
        <taxon>Craniata</taxon>
        <taxon>Vertebrata</taxon>
        <taxon>Euteleostomi</taxon>
        <taxon>Mammalia</taxon>
        <taxon>Eutheria</taxon>
        <taxon>Euarchontoglires</taxon>
        <taxon>Glires</taxon>
        <taxon>Rodentia</taxon>
        <taxon>Myomorpha</taxon>
        <taxon>Muroidea</taxon>
        <taxon>Muridae</taxon>
        <taxon>Murinae</taxon>
        <taxon>Rattus</taxon>
    </lineage>
</organism>
<sequence length="26" mass="3058">MYPRLAPSSQQCSCFSFPWDFRHVPA</sequence>
<reference evidence="2" key="1">
    <citation type="submission" date="2005-09" db="EMBL/GenBank/DDBJ databases">
        <authorList>
            <person name="Mural R.J."/>
            <person name="Li P.W."/>
            <person name="Adams M.D."/>
            <person name="Amanatides P.G."/>
            <person name="Baden-Tillson H."/>
            <person name="Barnstead M."/>
            <person name="Chin S.H."/>
            <person name="Dew I."/>
            <person name="Evans C.A."/>
            <person name="Ferriera S."/>
            <person name="Flanigan M."/>
            <person name="Fosler C."/>
            <person name="Glodek A."/>
            <person name="Gu Z."/>
            <person name="Holt R.A."/>
            <person name="Jennings D."/>
            <person name="Kraft C.L."/>
            <person name="Lu F."/>
            <person name="Nguyen T."/>
            <person name="Nusskern D.R."/>
            <person name="Pfannkoch C.M."/>
            <person name="Sitter C."/>
            <person name="Sutton G.G."/>
            <person name="Venter J.C."/>
            <person name="Wang Z."/>
            <person name="Woodage T."/>
            <person name="Zheng X.H."/>
            <person name="Zhong F."/>
        </authorList>
    </citation>
    <scope>NUCLEOTIDE SEQUENCE [LARGE SCALE GENOMIC DNA]</scope>
    <source>
        <strain>BN</strain>
        <strain evidence="2">Sprague-Dawley</strain>
    </source>
</reference>
<dbReference type="Proteomes" id="UP000234681">
    <property type="component" value="Chromosome 14"/>
</dbReference>
<protein>
    <submittedName>
        <fullName evidence="1">RCG24499</fullName>
    </submittedName>
</protein>
<dbReference type="EMBL" id="CH474055">
    <property type="protein sequence ID" value="EDL76021.1"/>
    <property type="molecule type" value="Genomic_DNA"/>
</dbReference>
<proteinExistence type="predicted"/>
<gene>
    <name evidence="1" type="ORF">rCG_24499</name>
</gene>
<evidence type="ECO:0000313" key="2">
    <source>
        <dbReference type="Proteomes" id="UP000234681"/>
    </source>
</evidence>
<evidence type="ECO:0000313" key="1">
    <source>
        <dbReference type="EMBL" id="EDL76021.1"/>
    </source>
</evidence>
<dbReference type="AlphaFoldDB" id="A6KJ70"/>
<name>A6KJ70_RAT</name>
<accession>A6KJ70</accession>